<accession>A0A3G8YG12</accession>
<organism evidence="1 2">
    <name type="scientific">Deinococcus psychrotolerans</name>
    <dbReference type="NCBI Taxonomy" id="2489213"/>
    <lineage>
        <taxon>Bacteria</taxon>
        <taxon>Thermotogati</taxon>
        <taxon>Deinococcota</taxon>
        <taxon>Deinococci</taxon>
        <taxon>Deinococcales</taxon>
        <taxon>Deinococcaceae</taxon>
        <taxon>Deinococcus</taxon>
    </lineage>
</organism>
<dbReference type="KEGG" id="dph:EHF33_05435"/>
<sequence>MLVGGQVTRPLVNRAFELRLSAEQVAALRKGELSSAALKKVYRQIETRTPKNAFFQQVGGKWAAQGQTGWQVERTATQRALQKAAQQRQSNVPVSLTLQAPPRSVRVLQERGVVAHVVTGTSSFVGSPDFRVHNIRVGSAKLNGSWLERGAVFNFNAKLGNISSASGFVPGYIISGGSLALEDGGGVCQISTTLFRAAYLAGLPLVERHAHSHQVAYYDPPGFEATVYAPSKNLRFRNDTAAPLLIQASWDLKAQTLRFDFFGAAPDRRVQVSAPKLSDRKPASNPTYMADPKLKAGEIERVDLPASGVRVAIVRTITRIGKDTGKAEQTDVLRSTYRPWGGTFAVSPSDKRLRR</sequence>
<dbReference type="PANTHER" id="PTHR35788">
    <property type="entry name" value="EXPORTED PROTEIN-RELATED"/>
    <property type="match status" value="1"/>
</dbReference>
<dbReference type="PANTHER" id="PTHR35788:SF1">
    <property type="entry name" value="EXPORTED PROTEIN"/>
    <property type="match status" value="1"/>
</dbReference>
<name>A0A3G8YG12_9DEIO</name>
<evidence type="ECO:0000313" key="2">
    <source>
        <dbReference type="Proteomes" id="UP000276417"/>
    </source>
</evidence>
<dbReference type="OrthoDB" id="9813301at2"/>
<dbReference type="InterPro" id="IPR052913">
    <property type="entry name" value="Glycopeptide_resist_protein"/>
</dbReference>
<gene>
    <name evidence="1" type="ORF">EHF33_05435</name>
</gene>
<keyword evidence="2" id="KW-1185">Reference proteome</keyword>
<dbReference type="InterPro" id="IPR007391">
    <property type="entry name" value="Vancomycin_resist_VanW"/>
</dbReference>
<protein>
    <recommendedName>
        <fullName evidence="3">Vancomycin resistance protein</fullName>
    </recommendedName>
</protein>
<reference evidence="1 2" key="1">
    <citation type="submission" date="2018-11" db="EMBL/GenBank/DDBJ databases">
        <title>Deinococcus shelandsis sp. nov., isolated from South Shetland Islands soil of Antarctica.</title>
        <authorList>
            <person name="Tian J."/>
        </authorList>
    </citation>
    <scope>NUCLEOTIDE SEQUENCE [LARGE SCALE GENOMIC DNA]</scope>
    <source>
        <strain evidence="1 2">S14-83T</strain>
    </source>
</reference>
<proteinExistence type="predicted"/>
<evidence type="ECO:0000313" key="1">
    <source>
        <dbReference type="EMBL" id="AZI43800.1"/>
    </source>
</evidence>
<dbReference type="Proteomes" id="UP000276417">
    <property type="component" value="Chromosome 1"/>
</dbReference>
<evidence type="ECO:0008006" key="3">
    <source>
        <dbReference type="Google" id="ProtNLM"/>
    </source>
</evidence>
<dbReference type="AlphaFoldDB" id="A0A3G8YG12"/>
<dbReference type="EMBL" id="CP034183">
    <property type="protein sequence ID" value="AZI43800.1"/>
    <property type="molecule type" value="Genomic_DNA"/>
</dbReference>
<dbReference type="Pfam" id="PF04294">
    <property type="entry name" value="VanW"/>
    <property type="match status" value="1"/>
</dbReference>